<evidence type="ECO:0000313" key="1">
    <source>
        <dbReference type="EMBL" id="KAK3224451.1"/>
    </source>
</evidence>
<reference evidence="1" key="1">
    <citation type="journal article" date="2023" name="Plant J.">
        <title>Genome sequences and population genomics provide insights into the demographic history, inbreeding, and mutation load of two 'living fossil' tree species of Dipteronia.</title>
        <authorList>
            <person name="Feng Y."/>
            <person name="Comes H.P."/>
            <person name="Chen J."/>
            <person name="Zhu S."/>
            <person name="Lu R."/>
            <person name="Zhang X."/>
            <person name="Li P."/>
            <person name="Qiu J."/>
            <person name="Olsen K.M."/>
            <person name="Qiu Y."/>
        </authorList>
    </citation>
    <scope>NUCLEOTIDE SEQUENCE</scope>
    <source>
        <strain evidence="1">NBL</strain>
    </source>
</reference>
<dbReference type="AlphaFoldDB" id="A0AAE0EDM8"/>
<dbReference type="Proteomes" id="UP001281410">
    <property type="component" value="Unassembled WGS sequence"/>
</dbReference>
<organism evidence="1 2">
    <name type="scientific">Dipteronia sinensis</name>
    <dbReference type="NCBI Taxonomy" id="43782"/>
    <lineage>
        <taxon>Eukaryota</taxon>
        <taxon>Viridiplantae</taxon>
        <taxon>Streptophyta</taxon>
        <taxon>Embryophyta</taxon>
        <taxon>Tracheophyta</taxon>
        <taxon>Spermatophyta</taxon>
        <taxon>Magnoliopsida</taxon>
        <taxon>eudicotyledons</taxon>
        <taxon>Gunneridae</taxon>
        <taxon>Pentapetalae</taxon>
        <taxon>rosids</taxon>
        <taxon>malvids</taxon>
        <taxon>Sapindales</taxon>
        <taxon>Sapindaceae</taxon>
        <taxon>Hippocastanoideae</taxon>
        <taxon>Acereae</taxon>
        <taxon>Dipteronia</taxon>
    </lineage>
</organism>
<accession>A0AAE0EDM8</accession>
<sequence length="85" mass="9400">MASGEAVDDDGKWVLMLIKLNVQSCLVLKEIMRIYEKGSGQQVNIQKSNTTFNLNVEIGCKEDILSEVGLVVAMSHDKYLGLPTE</sequence>
<name>A0AAE0EDM8_9ROSI</name>
<gene>
    <name evidence="1" type="ORF">Dsin_011476</name>
</gene>
<keyword evidence="2" id="KW-1185">Reference proteome</keyword>
<evidence type="ECO:0000313" key="2">
    <source>
        <dbReference type="Proteomes" id="UP001281410"/>
    </source>
</evidence>
<protein>
    <submittedName>
        <fullName evidence="1">Uncharacterized protein</fullName>
    </submittedName>
</protein>
<dbReference type="EMBL" id="JANJYJ010000003">
    <property type="protein sequence ID" value="KAK3224451.1"/>
    <property type="molecule type" value="Genomic_DNA"/>
</dbReference>
<proteinExistence type="predicted"/>
<comment type="caution">
    <text evidence="1">The sequence shown here is derived from an EMBL/GenBank/DDBJ whole genome shotgun (WGS) entry which is preliminary data.</text>
</comment>